<evidence type="ECO:0000313" key="4">
    <source>
        <dbReference type="Proteomes" id="UP000622890"/>
    </source>
</evidence>
<evidence type="ECO:0000313" key="3">
    <source>
        <dbReference type="EMBL" id="MBK4737819.1"/>
    </source>
</evidence>
<comment type="caution">
    <text evidence="3">The sequence shown here is derived from an EMBL/GenBank/DDBJ whole genome shotgun (WGS) entry which is preliminary data.</text>
</comment>
<dbReference type="AlphaFoldDB" id="A0A934T2E0"/>
<feature type="signal peptide" evidence="2">
    <location>
        <begin position="1"/>
        <end position="22"/>
    </location>
</feature>
<gene>
    <name evidence="3" type="ORF">JJB74_24630</name>
</gene>
<feature type="compositionally biased region" description="Low complexity" evidence="1">
    <location>
        <begin position="542"/>
        <end position="558"/>
    </location>
</feature>
<proteinExistence type="predicted"/>
<protein>
    <submittedName>
        <fullName evidence="3">Conjugal transfer protein TraN</fullName>
    </submittedName>
</protein>
<evidence type="ECO:0000256" key="1">
    <source>
        <dbReference type="SAM" id="MobiDB-lite"/>
    </source>
</evidence>
<feature type="region of interest" description="Disordered" evidence="1">
    <location>
        <begin position="536"/>
        <end position="558"/>
    </location>
</feature>
<dbReference type="Proteomes" id="UP000622890">
    <property type="component" value="Unassembled WGS sequence"/>
</dbReference>
<dbReference type="InterPro" id="IPR014121">
    <property type="entry name" value="TraN_Ftype"/>
</dbReference>
<keyword evidence="2" id="KW-0732">Signal</keyword>
<evidence type="ECO:0000256" key="2">
    <source>
        <dbReference type="SAM" id="SignalP"/>
    </source>
</evidence>
<feature type="chain" id="PRO_5037739024" evidence="2">
    <location>
        <begin position="23"/>
        <end position="558"/>
    </location>
</feature>
<name>A0A934T2E0_9BURK</name>
<dbReference type="EMBL" id="JAEPBG010000015">
    <property type="protein sequence ID" value="MBK4737819.1"/>
    <property type="molecule type" value="Genomic_DNA"/>
</dbReference>
<dbReference type="RefSeq" id="WP_200596418.1">
    <property type="nucleotide sequence ID" value="NZ_JAEPBG010000015.1"/>
</dbReference>
<organism evidence="3 4">
    <name type="scientific">Noviherbaspirillum pedocola</name>
    <dbReference type="NCBI Taxonomy" id="2801341"/>
    <lineage>
        <taxon>Bacteria</taxon>
        <taxon>Pseudomonadati</taxon>
        <taxon>Pseudomonadota</taxon>
        <taxon>Betaproteobacteria</taxon>
        <taxon>Burkholderiales</taxon>
        <taxon>Oxalobacteraceae</taxon>
        <taxon>Noviherbaspirillum</taxon>
    </lineage>
</organism>
<dbReference type="NCBIfam" id="NF009019">
    <property type="entry name" value="PRK12355.4-2"/>
    <property type="match status" value="1"/>
</dbReference>
<sequence>MRKFVALLFPLILTAFGSSVHAGDCRKVGEVCVDTTPGKYIDGVYVTIDQAGGCWNLEDTYECIKPDSVDYCSGIANTPGCYQSSVTVKDYAFNGAVLDQTLTYRCNDVNQPTPPNTVRLDNTYTVVKDEFDHTQCLPDEQNSHCQLASHTCTQGPETRNINGLPVYHDCWQYQDEYACLLPTKTDDCQALKDKGCSQVDSTCLTQDPNGLGCTMKQISYSCVVRKGETKTEEDCSVRQVCQNGECWDASSPNDTDFAQVVAMQEAAREAGKYDPDASNLFRGVAEGCTKGYIGLKNCCKTDTAAGQDNNSVMTQMLASAGTAGAKEVANLGSKYAYDFLYSDTGWLGSGSSCVSTLFEPTNFSASFGAYGFSVGAGGAAPSFLGTESVAILGGEAGMPALYFNPYALAFAVALQIVMDMISCTPEEQKLGMARGSNLCTYVGSYCSSKFLGGCVETTQNYCCFNSKLSRIINEQGRPQLGRNFGTAENPDCRGFTADEFQHLDFSKVDMSEFVTDIMSSVQVPDANAISQRISNNMSTRVNNNPLTNNPTLTTSPAK</sequence>
<accession>A0A934T2E0</accession>
<keyword evidence="4" id="KW-1185">Reference proteome</keyword>
<reference evidence="3" key="1">
    <citation type="submission" date="2021-01" db="EMBL/GenBank/DDBJ databases">
        <title>Genome sequence of strain Noviherbaspirillum sp. DKR-6.</title>
        <authorList>
            <person name="Chaudhary D.K."/>
        </authorList>
    </citation>
    <scope>NUCLEOTIDE SEQUENCE</scope>
    <source>
        <strain evidence="3">DKR-6</strain>
    </source>
</reference>
<dbReference type="Pfam" id="PF06986">
    <property type="entry name" value="F_T4SS_TraN"/>
    <property type="match status" value="3"/>
</dbReference>